<keyword evidence="4" id="KW-1185">Reference proteome</keyword>
<proteinExistence type="predicted"/>
<dbReference type="InterPro" id="IPR011583">
    <property type="entry name" value="Chitinase_II/V-like_cat"/>
</dbReference>
<dbReference type="InterPro" id="IPR029070">
    <property type="entry name" value="Chitinase_insertion_sf"/>
</dbReference>
<name>A0A9D4QIW0_RHISA</name>
<dbReference type="Pfam" id="PF00704">
    <property type="entry name" value="Glyco_hydro_18"/>
    <property type="match status" value="1"/>
</dbReference>
<reference evidence="3" key="2">
    <citation type="submission" date="2021-09" db="EMBL/GenBank/DDBJ databases">
        <authorList>
            <person name="Jia N."/>
            <person name="Wang J."/>
            <person name="Shi W."/>
            <person name="Du L."/>
            <person name="Sun Y."/>
            <person name="Zhan W."/>
            <person name="Jiang J."/>
            <person name="Wang Q."/>
            <person name="Zhang B."/>
            <person name="Ji P."/>
            <person name="Sakyi L.B."/>
            <person name="Cui X."/>
            <person name="Yuan T."/>
            <person name="Jiang B."/>
            <person name="Yang W."/>
            <person name="Lam T.T.-Y."/>
            <person name="Chang Q."/>
            <person name="Ding S."/>
            <person name="Wang X."/>
            <person name="Zhu J."/>
            <person name="Ruan X."/>
            <person name="Zhao L."/>
            <person name="Wei J."/>
            <person name="Que T."/>
            <person name="Du C."/>
            <person name="Cheng J."/>
            <person name="Dai P."/>
            <person name="Han X."/>
            <person name="Huang E."/>
            <person name="Gao Y."/>
            <person name="Liu J."/>
            <person name="Shao H."/>
            <person name="Ye R."/>
            <person name="Li L."/>
            <person name="Wei W."/>
            <person name="Wang X."/>
            <person name="Wang C."/>
            <person name="Huo Q."/>
            <person name="Li W."/>
            <person name="Guo W."/>
            <person name="Chen H."/>
            <person name="Chen S."/>
            <person name="Zhou L."/>
            <person name="Zhou L."/>
            <person name="Ni X."/>
            <person name="Tian J."/>
            <person name="Zhou Y."/>
            <person name="Sheng Y."/>
            <person name="Liu T."/>
            <person name="Pan Y."/>
            <person name="Xia L."/>
            <person name="Li J."/>
            <person name="Zhao F."/>
            <person name="Cao W."/>
        </authorList>
    </citation>
    <scope>NUCLEOTIDE SEQUENCE</scope>
    <source>
        <strain evidence="3">Rsan-2018</strain>
        <tissue evidence="3">Larvae</tissue>
    </source>
</reference>
<dbReference type="GO" id="GO:0008061">
    <property type="term" value="F:chitin binding"/>
    <property type="evidence" value="ECO:0007669"/>
    <property type="project" value="InterPro"/>
</dbReference>
<keyword evidence="1" id="KW-0812">Transmembrane</keyword>
<dbReference type="Proteomes" id="UP000821837">
    <property type="component" value="Chromosome 1"/>
</dbReference>
<dbReference type="GO" id="GO:0005975">
    <property type="term" value="P:carbohydrate metabolic process"/>
    <property type="evidence" value="ECO:0007669"/>
    <property type="project" value="InterPro"/>
</dbReference>
<reference evidence="3" key="1">
    <citation type="journal article" date="2020" name="Cell">
        <title>Large-Scale Comparative Analyses of Tick Genomes Elucidate Their Genetic Diversity and Vector Capacities.</title>
        <authorList>
            <consortium name="Tick Genome and Microbiome Consortium (TIGMIC)"/>
            <person name="Jia N."/>
            <person name="Wang J."/>
            <person name="Shi W."/>
            <person name="Du L."/>
            <person name="Sun Y."/>
            <person name="Zhan W."/>
            <person name="Jiang J.F."/>
            <person name="Wang Q."/>
            <person name="Zhang B."/>
            <person name="Ji P."/>
            <person name="Bell-Sakyi L."/>
            <person name="Cui X.M."/>
            <person name="Yuan T.T."/>
            <person name="Jiang B.G."/>
            <person name="Yang W.F."/>
            <person name="Lam T.T."/>
            <person name="Chang Q.C."/>
            <person name="Ding S.J."/>
            <person name="Wang X.J."/>
            <person name="Zhu J.G."/>
            <person name="Ruan X.D."/>
            <person name="Zhao L."/>
            <person name="Wei J.T."/>
            <person name="Ye R.Z."/>
            <person name="Que T.C."/>
            <person name="Du C.H."/>
            <person name="Zhou Y.H."/>
            <person name="Cheng J.X."/>
            <person name="Dai P.F."/>
            <person name="Guo W.B."/>
            <person name="Han X.H."/>
            <person name="Huang E.J."/>
            <person name="Li L.F."/>
            <person name="Wei W."/>
            <person name="Gao Y.C."/>
            <person name="Liu J.Z."/>
            <person name="Shao H.Z."/>
            <person name="Wang X."/>
            <person name="Wang C.C."/>
            <person name="Yang T.C."/>
            <person name="Huo Q.B."/>
            <person name="Li W."/>
            <person name="Chen H.Y."/>
            <person name="Chen S.E."/>
            <person name="Zhou L.G."/>
            <person name="Ni X.B."/>
            <person name="Tian J.H."/>
            <person name="Sheng Y."/>
            <person name="Liu T."/>
            <person name="Pan Y.S."/>
            <person name="Xia L.Y."/>
            <person name="Li J."/>
            <person name="Zhao F."/>
            <person name="Cao W.C."/>
        </authorList>
    </citation>
    <scope>NUCLEOTIDE SEQUENCE</scope>
    <source>
        <strain evidence="3">Rsan-2018</strain>
    </source>
</reference>
<dbReference type="GO" id="GO:0006032">
    <property type="term" value="P:chitin catabolic process"/>
    <property type="evidence" value="ECO:0007669"/>
    <property type="project" value="TreeGrafter"/>
</dbReference>
<dbReference type="AlphaFoldDB" id="A0A9D4QIW0"/>
<accession>A0A9D4QIW0</accession>
<protein>
    <recommendedName>
        <fullName evidence="2">GH18 domain-containing protein</fullName>
    </recommendedName>
</protein>
<evidence type="ECO:0000313" key="3">
    <source>
        <dbReference type="EMBL" id="KAH7981660.1"/>
    </source>
</evidence>
<evidence type="ECO:0000256" key="1">
    <source>
        <dbReference type="SAM" id="Phobius"/>
    </source>
</evidence>
<comment type="caution">
    <text evidence="3">The sequence shown here is derived from an EMBL/GenBank/DDBJ whole genome shotgun (WGS) entry which is preliminary data.</text>
</comment>
<dbReference type="PANTHER" id="PTHR11177">
    <property type="entry name" value="CHITINASE"/>
    <property type="match status" value="1"/>
</dbReference>
<dbReference type="InterPro" id="IPR017853">
    <property type="entry name" value="GH"/>
</dbReference>
<evidence type="ECO:0000259" key="2">
    <source>
        <dbReference type="PROSITE" id="PS51910"/>
    </source>
</evidence>
<dbReference type="GO" id="GO:0004568">
    <property type="term" value="F:chitinase activity"/>
    <property type="evidence" value="ECO:0007669"/>
    <property type="project" value="TreeGrafter"/>
</dbReference>
<dbReference type="SMART" id="SM00636">
    <property type="entry name" value="Glyco_18"/>
    <property type="match status" value="1"/>
</dbReference>
<dbReference type="PANTHER" id="PTHR11177:SF317">
    <property type="entry name" value="CHITINASE 12-RELATED"/>
    <property type="match status" value="1"/>
</dbReference>
<evidence type="ECO:0000313" key="4">
    <source>
        <dbReference type="Proteomes" id="UP000821837"/>
    </source>
</evidence>
<dbReference type="VEuPathDB" id="VectorBase:RSAN_052652"/>
<dbReference type="SUPFAM" id="SSF51445">
    <property type="entry name" value="(Trans)glycosidases"/>
    <property type="match status" value="1"/>
</dbReference>
<dbReference type="GO" id="GO:0005576">
    <property type="term" value="C:extracellular region"/>
    <property type="evidence" value="ECO:0007669"/>
    <property type="project" value="TreeGrafter"/>
</dbReference>
<keyword evidence="1" id="KW-1133">Transmembrane helix</keyword>
<keyword evidence="1" id="KW-0472">Membrane</keyword>
<dbReference type="Gene3D" id="3.20.20.80">
    <property type="entry name" value="Glycosidases"/>
    <property type="match status" value="2"/>
</dbReference>
<dbReference type="InterPro" id="IPR050314">
    <property type="entry name" value="Glycosyl_Hydrlase_18"/>
</dbReference>
<gene>
    <name evidence="3" type="ORF">HPB52_000459</name>
</gene>
<feature type="domain" description="GH18" evidence="2">
    <location>
        <begin position="75"/>
        <end position="393"/>
    </location>
</feature>
<sequence>MPKKEASALKGGIGLDEDPFLKSTCVYSISSCMILILVFFVALPGALMPYLTRVRFIREVPKKEDVQLDSRGPEPLLICQLDPHSFSRPPPWTYAQRYIPIHLCSHIVLPLVGLPDFFSDMQNYDSLSLANPPFHLADLTPLVKSKPHLRLIAGLGSFQDASGLLQHLALSQERSMAFSRNLLRWTLVNHLDGLMVTGLFPVSDSRLRNCAVRLLKKMATLFRHREFMLVLPPESSLLSRPKAGKRLAQLVDKIVLPPQWLGLSRALEKILSSGFPPSQLVGAIRFEGIPYTLNHRDSYTGTVPGNENTFAYHELCVKRGWKRHRDGDITFLHRGRSWYIYEDEHSLAAQTAKFMEKGLAGILVWDVSADDFLGFCGRKNILLETDRQMAPHNLSARDTLLDFNRQPSRSRRSSRLGLRTSAVARLAGTSIARDQLRVFLRAGPLAKGVRTIGGKEPPSVLMPAEARPADHAPGCVPRRMARHAHWTAGGRATCLPSSLLVALVVLGLPPSARPRDQTPVKVQLNDYEDAEKAPRREIGSAERVFDLVPLCLKERIVRQHSVHDMQA</sequence>
<organism evidence="3 4">
    <name type="scientific">Rhipicephalus sanguineus</name>
    <name type="common">Brown dog tick</name>
    <name type="synonym">Ixodes sanguineus</name>
    <dbReference type="NCBI Taxonomy" id="34632"/>
    <lineage>
        <taxon>Eukaryota</taxon>
        <taxon>Metazoa</taxon>
        <taxon>Ecdysozoa</taxon>
        <taxon>Arthropoda</taxon>
        <taxon>Chelicerata</taxon>
        <taxon>Arachnida</taxon>
        <taxon>Acari</taxon>
        <taxon>Parasitiformes</taxon>
        <taxon>Ixodida</taxon>
        <taxon>Ixodoidea</taxon>
        <taxon>Ixodidae</taxon>
        <taxon>Rhipicephalinae</taxon>
        <taxon>Rhipicephalus</taxon>
        <taxon>Rhipicephalus</taxon>
    </lineage>
</organism>
<dbReference type="EMBL" id="JABSTV010001245">
    <property type="protein sequence ID" value="KAH7981660.1"/>
    <property type="molecule type" value="Genomic_DNA"/>
</dbReference>
<dbReference type="Gene3D" id="3.10.50.10">
    <property type="match status" value="1"/>
</dbReference>
<dbReference type="InterPro" id="IPR001223">
    <property type="entry name" value="Glyco_hydro18_cat"/>
</dbReference>
<feature type="transmembrane region" description="Helical" evidence="1">
    <location>
        <begin position="26"/>
        <end position="48"/>
    </location>
</feature>
<dbReference type="PROSITE" id="PS51910">
    <property type="entry name" value="GH18_2"/>
    <property type="match status" value="1"/>
</dbReference>